<feature type="region of interest" description="Disordered" evidence="1">
    <location>
        <begin position="107"/>
        <end position="152"/>
    </location>
</feature>
<dbReference type="GO" id="GO:0008236">
    <property type="term" value="F:serine-type peptidase activity"/>
    <property type="evidence" value="ECO:0007669"/>
    <property type="project" value="InterPro"/>
</dbReference>
<organism evidence="5 6">
    <name type="scientific">Scophthalmus maximus</name>
    <name type="common">Turbot</name>
    <name type="synonym">Psetta maxima</name>
    <dbReference type="NCBI Taxonomy" id="52904"/>
    <lineage>
        <taxon>Eukaryota</taxon>
        <taxon>Metazoa</taxon>
        <taxon>Chordata</taxon>
        <taxon>Craniata</taxon>
        <taxon>Vertebrata</taxon>
        <taxon>Euteleostomi</taxon>
        <taxon>Actinopterygii</taxon>
        <taxon>Neopterygii</taxon>
        <taxon>Teleostei</taxon>
        <taxon>Neoteleostei</taxon>
        <taxon>Acanthomorphata</taxon>
        <taxon>Carangaria</taxon>
        <taxon>Pleuronectiformes</taxon>
        <taxon>Pleuronectoidei</taxon>
        <taxon>Scophthalmidae</taxon>
        <taxon>Scophthalmus</taxon>
    </lineage>
</organism>
<dbReference type="InterPro" id="IPR002469">
    <property type="entry name" value="Peptidase_S9B_N"/>
</dbReference>
<evidence type="ECO:0000259" key="4">
    <source>
        <dbReference type="Pfam" id="PF00930"/>
    </source>
</evidence>
<keyword evidence="2" id="KW-0472">Membrane</keyword>
<dbReference type="GO" id="GO:1901379">
    <property type="term" value="P:regulation of potassium ion transmembrane transport"/>
    <property type="evidence" value="ECO:0007669"/>
    <property type="project" value="TreeGrafter"/>
</dbReference>
<feature type="domain" description="Dipeptidylpeptidase IV N-terminal" evidence="4">
    <location>
        <begin position="319"/>
        <end position="610"/>
    </location>
</feature>
<dbReference type="EMBL" id="VEVO01000002">
    <property type="protein sequence ID" value="KAF0045785.1"/>
    <property type="molecule type" value="Genomic_DNA"/>
</dbReference>
<proteinExistence type="predicted"/>
<comment type="caution">
    <text evidence="5">The sequence shown here is derived from an EMBL/GenBank/DDBJ whole genome shotgun (WGS) entry which is preliminary data.</text>
</comment>
<dbReference type="PANTHER" id="PTHR11731">
    <property type="entry name" value="PROTEASE FAMILY S9B,C DIPEPTIDYL-PEPTIDASE IV-RELATED"/>
    <property type="match status" value="1"/>
</dbReference>
<dbReference type="Pfam" id="PF00930">
    <property type="entry name" value="DPPIV_N"/>
    <property type="match status" value="1"/>
</dbReference>
<gene>
    <name evidence="5" type="ORF">F2P81_002314</name>
</gene>
<feature type="transmembrane region" description="Helical" evidence="2">
    <location>
        <begin position="206"/>
        <end position="227"/>
    </location>
</feature>
<feature type="domain" description="Peptidase S9 prolyl oligopeptidase catalytic" evidence="3">
    <location>
        <begin position="693"/>
        <end position="795"/>
    </location>
</feature>
<dbReference type="SUPFAM" id="SSF82171">
    <property type="entry name" value="DPP6 N-terminal domain-like"/>
    <property type="match status" value="1"/>
</dbReference>
<keyword evidence="2" id="KW-0812">Transmembrane</keyword>
<feature type="compositionally biased region" description="Basic and acidic residues" evidence="1">
    <location>
        <begin position="140"/>
        <end position="152"/>
    </location>
</feature>
<dbReference type="Pfam" id="PF00326">
    <property type="entry name" value="Peptidase_S9"/>
    <property type="match status" value="2"/>
</dbReference>
<dbReference type="GO" id="GO:0006508">
    <property type="term" value="P:proteolysis"/>
    <property type="evidence" value="ECO:0007669"/>
    <property type="project" value="InterPro"/>
</dbReference>
<keyword evidence="2" id="KW-1133">Transmembrane helix</keyword>
<reference evidence="5 6" key="1">
    <citation type="submission" date="2019-06" db="EMBL/GenBank/DDBJ databases">
        <title>Draft genomes of female and male turbot (Scophthalmus maximus).</title>
        <authorList>
            <person name="Xu H."/>
            <person name="Xu X.-W."/>
            <person name="Shao C."/>
            <person name="Chen S."/>
        </authorList>
    </citation>
    <scope>NUCLEOTIDE SEQUENCE [LARGE SCALE GENOMIC DNA]</scope>
    <source>
        <strain evidence="5">Ysfricsl-2016a</strain>
        <tissue evidence="5">Blood</tissue>
    </source>
</reference>
<dbReference type="GO" id="GO:0008076">
    <property type="term" value="C:voltage-gated potassium channel complex"/>
    <property type="evidence" value="ECO:0007669"/>
    <property type="project" value="TreeGrafter"/>
</dbReference>
<name>A0A6A4TKN6_SCOMX</name>
<evidence type="ECO:0000256" key="2">
    <source>
        <dbReference type="SAM" id="Phobius"/>
    </source>
</evidence>
<protein>
    <recommendedName>
        <fullName evidence="7">Inactive dipeptidyl peptidase 10-like</fullName>
    </recommendedName>
</protein>
<dbReference type="GO" id="GO:0015459">
    <property type="term" value="F:potassium channel regulator activity"/>
    <property type="evidence" value="ECO:0007669"/>
    <property type="project" value="TreeGrafter"/>
</dbReference>
<evidence type="ECO:0000256" key="1">
    <source>
        <dbReference type="SAM" id="MobiDB-lite"/>
    </source>
</evidence>
<dbReference type="AlphaFoldDB" id="A0A6A4TKN6"/>
<dbReference type="Gene3D" id="3.40.50.1820">
    <property type="entry name" value="alpha/beta hydrolase"/>
    <property type="match status" value="1"/>
</dbReference>
<feature type="domain" description="Peptidase S9 prolyl oligopeptidase catalytic" evidence="3">
    <location>
        <begin position="796"/>
        <end position="848"/>
    </location>
</feature>
<dbReference type="SUPFAM" id="SSF53474">
    <property type="entry name" value="alpha/beta-Hydrolases"/>
    <property type="match status" value="1"/>
</dbReference>
<accession>A0A6A4TKN6</accession>
<evidence type="ECO:0000259" key="3">
    <source>
        <dbReference type="Pfam" id="PF00326"/>
    </source>
</evidence>
<dbReference type="InterPro" id="IPR001375">
    <property type="entry name" value="Peptidase_S9_cat"/>
</dbReference>
<dbReference type="InterPro" id="IPR050278">
    <property type="entry name" value="Serine_Prot_S9B/DPPIV"/>
</dbReference>
<dbReference type="Gene3D" id="2.140.10.30">
    <property type="entry name" value="Dipeptidylpeptidase IV, N-terminal domain"/>
    <property type="match status" value="1"/>
</dbReference>
<evidence type="ECO:0000313" key="6">
    <source>
        <dbReference type="Proteomes" id="UP000438429"/>
    </source>
</evidence>
<dbReference type="InterPro" id="IPR029058">
    <property type="entry name" value="AB_hydrolase_fold"/>
</dbReference>
<feature type="compositionally biased region" description="Polar residues" evidence="1">
    <location>
        <begin position="118"/>
        <end position="139"/>
    </location>
</feature>
<evidence type="ECO:0000313" key="5">
    <source>
        <dbReference type="EMBL" id="KAF0045785.1"/>
    </source>
</evidence>
<dbReference type="Proteomes" id="UP000438429">
    <property type="component" value="Unassembled WGS sequence"/>
</dbReference>
<sequence>MNQTVSVSHQIDCQPAKGLKPRVVTAIRYRGDGHGVRMLISTNELSDPRLLSSFRTTSPTFEFGVETVWIWIVTSPPEFDAPRFSVLTGGVNTMDPELRFVEAPTGLDVLTGGEPPDTSRSCGRQTRDIQASGTMTASKDPTKKKPKEAQQDELREELQLSNLFFVCDVRVDSESFMCQRRTAAFAAKHISEYVDVSPPQRNWKGIAISLLVIVVVCSLITMSVVVLTPVEVPGSSKSKLSVADLYKPEFSVHDPEAMWISDSEVVYRNRDGHVIKFNFALNETEVILSNSTFVAFKVARYSLSADLKYALFAYDVKQIYIFENNIYYQSDVRSVSLRITSSGMEGVIFNGLADWLYEEEILRSHLAHWWSPDGERLAFLTIDDTRVPNMALPQFTGSTYPRGLQYPYPMVSPWTASNAAAALWVLVRLDFYVTMVKWISNTHLAVRWVNRPQNVSLLTVCDATLGVCLQRHKDSSETWLSRQRQEPLFSKDRSRFLLALPVKQGGQGDFHHITMFTKKVRSDQDEVRHLTSGDWEVTRIVAYDENDQIVYFLSTEDSAQQRHLYSVSTLGLFPRRCLTCGLKEECTFYDADVRPDAQHAILHCKGPGVPAVLLLSFDDADTYFVLENNLPLRTALENKRTAQSDIRIIASDNFELPLKLIYPPDFSESYIYGLLLIVGSSLGDQTVTEEFRLDWDWVLVGSEQVIVARLDGRGSGFRGQRVLQQVHLRLGTVDAEDQIAALEYLVKLPFVDRTRVGVFGEDYGGFLALTMLKSTERLVRCAAAQAPVTDWSMYANVHFQHSAELIKHFIKIGANYSMQIYPDEGHFLSKRSRIQLTQSLIGYFRGCLLDASSLLDQQRDDE</sequence>
<evidence type="ECO:0008006" key="7">
    <source>
        <dbReference type="Google" id="ProtNLM"/>
    </source>
</evidence>
<dbReference type="PANTHER" id="PTHR11731:SF21">
    <property type="entry name" value="INACTIVE DIPEPTIDYL PEPTIDASE 10"/>
    <property type="match status" value="1"/>
</dbReference>